<evidence type="ECO:0000313" key="4">
    <source>
        <dbReference type="Proteomes" id="UP000184386"/>
    </source>
</evidence>
<sequence>MKIWLYKGGLKLIRKSGIGKAWEHQKAALENTGVAHTKQFGFDYDIVQVNTIFPDSVFTALLAKVMRKKVVYYAHSTMEDFKKSFRGSDFFAPFFKKWIGFCYCLGDVIITPTEYSKELLEGYGIKKEIMHLSNGIDLDFFNRDKESGKCFREKYCFGADDKVIISVGHYIERKGIEDFVELAGRLPEYQFIWFGDTNLKLVPENIKRAVETKLPNLHFPGYISSEELRQAYCGSDLFLFLSQEETEGIVLLEALALKIPALIRDIPVYEGWLEDRKQVYKGRKLEEFEQLARDILEGEAPSLTEQGYAKAGERSIGKVGETLRGIYWELLENKTEVQKGKERGMSRYSYKNT</sequence>
<dbReference type="OrthoDB" id="9802525at2"/>
<name>A0A1M6NRM8_9FIRM</name>
<dbReference type="InterPro" id="IPR001296">
    <property type="entry name" value="Glyco_trans_1"/>
</dbReference>
<dbReference type="InterPro" id="IPR028098">
    <property type="entry name" value="Glyco_trans_4-like_N"/>
</dbReference>
<dbReference type="SUPFAM" id="SSF53756">
    <property type="entry name" value="UDP-Glycosyltransferase/glycogen phosphorylase"/>
    <property type="match status" value="1"/>
</dbReference>
<gene>
    <name evidence="3" type="ORF">SAMN02745136_01420</name>
</gene>
<proteinExistence type="predicted"/>
<dbReference type="InterPro" id="IPR050194">
    <property type="entry name" value="Glycosyltransferase_grp1"/>
</dbReference>
<dbReference type="GO" id="GO:0016757">
    <property type="term" value="F:glycosyltransferase activity"/>
    <property type="evidence" value="ECO:0007669"/>
    <property type="project" value="InterPro"/>
</dbReference>
<reference evidence="3 4" key="1">
    <citation type="submission" date="2016-11" db="EMBL/GenBank/DDBJ databases">
        <authorList>
            <person name="Jaros S."/>
            <person name="Januszkiewicz K."/>
            <person name="Wedrychowicz H."/>
        </authorList>
    </citation>
    <scope>NUCLEOTIDE SEQUENCE [LARGE SCALE GENOMIC DNA]</scope>
    <source>
        <strain evidence="3 4">DSM 15929</strain>
    </source>
</reference>
<dbReference type="AlphaFoldDB" id="A0A1M6NRM8"/>
<feature type="domain" description="Glycosyltransferase subfamily 4-like N-terminal" evidence="2">
    <location>
        <begin position="42"/>
        <end position="139"/>
    </location>
</feature>
<evidence type="ECO:0000313" key="3">
    <source>
        <dbReference type="EMBL" id="SHJ98387.1"/>
    </source>
</evidence>
<protein>
    <submittedName>
        <fullName evidence="3">1,2-diacylglycerol-3-alpha-glucose alpha-1,2-glucosyltransferase</fullName>
    </submittedName>
</protein>
<evidence type="ECO:0000259" key="2">
    <source>
        <dbReference type="Pfam" id="PF13439"/>
    </source>
</evidence>
<dbReference type="Gene3D" id="3.40.50.2000">
    <property type="entry name" value="Glycogen Phosphorylase B"/>
    <property type="match status" value="2"/>
</dbReference>
<dbReference type="EMBL" id="FRAC01000008">
    <property type="protein sequence ID" value="SHJ98387.1"/>
    <property type="molecule type" value="Genomic_DNA"/>
</dbReference>
<dbReference type="PANTHER" id="PTHR45947:SF3">
    <property type="entry name" value="SULFOQUINOVOSYL TRANSFERASE SQD2"/>
    <property type="match status" value="1"/>
</dbReference>
<evidence type="ECO:0000259" key="1">
    <source>
        <dbReference type="Pfam" id="PF00534"/>
    </source>
</evidence>
<dbReference type="Proteomes" id="UP000184386">
    <property type="component" value="Unassembled WGS sequence"/>
</dbReference>
<dbReference type="Pfam" id="PF13439">
    <property type="entry name" value="Glyco_transf_4"/>
    <property type="match status" value="1"/>
</dbReference>
<dbReference type="RefSeq" id="WP_073274261.1">
    <property type="nucleotide sequence ID" value="NZ_FRAC01000008.1"/>
</dbReference>
<keyword evidence="3" id="KW-0808">Transferase</keyword>
<organism evidence="3 4">
    <name type="scientific">Anaerocolumna jejuensis DSM 15929</name>
    <dbReference type="NCBI Taxonomy" id="1121322"/>
    <lineage>
        <taxon>Bacteria</taxon>
        <taxon>Bacillati</taxon>
        <taxon>Bacillota</taxon>
        <taxon>Clostridia</taxon>
        <taxon>Lachnospirales</taxon>
        <taxon>Lachnospiraceae</taxon>
        <taxon>Anaerocolumna</taxon>
    </lineage>
</organism>
<accession>A0A1M6NRM8</accession>
<feature type="domain" description="Glycosyl transferase family 1" evidence="1">
    <location>
        <begin position="153"/>
        <end position="299"/>
    </location>
</feature>
<dbReference type="PANTHER" id="PTHR45947">
    <property type="entry name" value="SULFOQUINOVOSYL TRANSFERASE SQD2"/>
    <property type="match status" value="1"/>
</dbReference>
<dbReference type="STRING" id="1121322.SAMN02745136_01420"/>
<keyword evidence="4" id="KW-1185">Reference proteome</keyword>
<dbReference type="Pfam" id="PF00534">
    <property type="entry name" value="Glycos_transf_1"/>
    <property type="match status" value="1"/>
</dbReference>